<dbReference type="GO" id="GO:0005102">
    <property type="term" value="F:signaling receptor binding"/>
    <property type="evidence" value="ECO:0007669"/>
    <property type="project" value="InterPro"/>
</dbReference>
<dbReference type="KEGG" id="lww:102750516"/>
<dbReference type="GO" id="GO:0045995">
    <property type="term" value="P:regulation of embryonic development"/>
    <property type="evidence" value="ECO:0007669"/>
    <property type="project" value="InterPro"/>
</dbReference>
<feature type="chain" id="PRO_5028908127" evidence="4">
    <location>
        <begin position="18"/>
        <end position="777"/>
    </location>
</feature>
<dbReference type="GeneID" id="102750516"/>
<dbReference type="PANTHER" id="PTHR15036:SF34">
    <property type="entry name" value="LAMININ SUBUNIT ALPHA-3"/>
    <property type="match status" value="1"/>
</dbReference>
<dbReference type="FunFam" id="2.60.120.200:FF:000093">
    <property type="entry name" value="Laminin subunit alpha 3"/>
    <property type="match status" value="1"/>
</dbReference>
<dbReference type="Proteomes" id="UP000245341">
    <property type="component" value="Unplaced"/>
</dbReference>
<gene>
    <name evidence="7" type="primary">LOC102750516</name>
</gene>
<dbReference type="InterPro" id="IPR009254">
    <property type="entry name" value="Laminin_aI"/>
</dbReference>
<evidence type="ECO:0000256" key="2">
    <source>
        <dbReference type="PROSITE-ProRule" id="PRU00122"/>
    </source>
</evidence>
<dbReference type="SMART" id="SM00282">
    <property type="entry name" value="LamG"/>
    <property type="match status" value="2"/>
</dbReference>
<comment type="caution">
    <text evidence="2">Lacks conserved residue(s) required for the propagation of feature annotation.</text>
</comment>
<dbReference type="InterPro" id="IPR001791">
    <property type="entry name" value="Laminin_G"/>
</dbReference>
<feature type="domain" description="Laminin G" evidence="5">
    <location>
        <begin position="601"/>
        <end position="774"/>
    </location>
</feature>
<evidence type="ECO:0000313" key="6">
    <source>
        <dbReference type="Proteomes" id="UP000245341"/>
    </source>
</evidence>
<proteinExistence type="predicted"/>
<keyword evidence="6" id="KW-1185">Reference proteome</keyword>
<organism evidence="6 7">
    <name type="scientific">Leptonychotes weddellii</name>
    <name type="common">Weddell seal</name>
    <name type="synonym">Otaria weddellii</name>
    <dbReference type="NCBI Taxonomy" id="9713"/>
    <lineage>
        <taxon>Eukaryota</taxon>
        <taxon>Metazoa</taxon>
        <taxon>Chordata</taxon>
        <taxon>Craniata</taxon>
        <taxon>Vertebrata</taxon>
        <taxon>Euteleostomi</taxon>
        <taxon>Mammalia</taxon>
        <taxon>Eutheria</taxon>
        <taxon>Laurasiatheria</taxon>
        <taxon>Carnivora</taxon>
        <taxon>Caniformia</taxon>
        <taxon>Pinnipedia</taxon>
        <taxon>Phocidae</taxon>
        <taxon>Monachinae</taxon>
        <taxon>Lobodontini</taxon>
        <taxon>Leptonychotes</taxon>
    </lineage>
</organism>
<evidence type="ECO:0000256" key="3">
    <source>
        <dbReference type="SAM" id="Coils"/>
    </source>
</evidence>
<dbReference type="CDD" id="cd00110">
    <property type="entry name" value="LamG"/>
    <property type="match status" value="2"/>
</dbReference>
<evidence type="ECO:0000256" key="4">
    <source>
        <dbReference type="SAM" id="SignalP"/>
    </source>
</evidence>
<dbReference type="Gene3D" id="1.20.5.170">
    <property type="match status" value="1"/>
</dbReference>
<dbReference type="FunFam" id="2.60.120.200:FF:000109">
    <property type="entry name" value="Laminin subunit alpha 3"/>
    <property type="match status" value="1"/>
</dbReference>
<evidence type="ECO:0000313" key="7">
    <source>
        <dbReference type="RefSeq" id="XP_030878466.1"/>
    </source>
</evidence>
<keyword evidence="1" id="KW-0677">Repeat</keyword>
<dbReference type="PANTHER" id="PTHR15036">
    <property type="entry name" value="PIKACHURIN-LIKE PROTEIN"/>
    <property type="match status" value="1"/>
</dbReference>
<dbReference type="SUPFAM" id="SSF49899">
    <property type="entry name" value="Concanavalin A-like lectins/glucanases"/>
    <property type="match status" value="2"/>
</dbReference>
<dbReference type="InterPro" id="IPR013320">
    <property type="entry name" value="ConA-like_dom_sf"/>
</dbReference>
<dbReference type="GO" id="GO:0030334">
    <property type="term" value="P:regulation of cell migration"/>
    <property type="evidence" value="ECO:0007669"/>
    <property type="project" value="InterPro"/>
</dbReference>
<dbReference type="Pfam" id="PF06008">
    <property type="entry name" value="Laminin_I"/>
    <property type="match status" value="1"/>
</dbReference>
<evidence type="ECO:0000259" key="5">
    <source>
        <dbReference type="PROSITE" id="PS50025"/>
    </source>
</evidence>
<feature type="domain" description="Laminin G" evidence="5">
    <location>
        <begin position="431"/>
        <end position="594"/>
    </location>
</feature>
<dbReference type="RefSeq" id="XP_030878466.1">
    <property type="nucleotide sequence ID" value="XM_031022606.1"/>
</dbReference>
<feature type="coiled-coil region" evidence="3">
    <location>
        <begin position="348"/>
        <end position="408"/>
    </location>
</feature>
<dbReference type="Gene3D" id="2.60.120.200">
    <property type="match status" value="2"/>
</dbReference>
<feature type="coiled-coil region" evidence="3">
    <location>
        <begin position="62"/>
        <end position="145"/>
    </location>
</feature>
<feature type="coiled-coil region" evidence="3">
    <location>
        <begin position="237"/>
        <end position="288"/>
    </location>
</feature>
<dbReference type="GO" id="GO:0030155">
    <property type="term" value="P:regulation of cell adhesion"/>
    <property type="evidence" value="ECO:0007669"/>
    <property type="project" value="InterPro"/>
</dbReference>
<evidence type="ECO:0000256" key="1">
    <source>
        <dbReference type="ARBA" id="ARBA00022737"/>
    </source>
</evidence>
<dbReference type="InterPro" id="IPR050372">
    <property type="entry name" value="Neurexin-related_CASP"/>
</dbReference>
<protein>
    <submittedName>
        <fullName evidence="7">Laminin subunit alpha-3-like</fullName>
    </submittedName>
</protein>
<keyword evidence="4" id="KW-0732">Signal</keyword>
<accession>A0A7F8QCV0</accession>
<dbReference type="AlphaFoldDB" id="A0A7F8QCV0"/>
<feature type="signal peptide" evidence="4">
    <location>
        <begin position="1"/>
        <end position="17"/>
    </location>
</feature>
<keyword evidence="3" id="KW-0175">Coiled coil</keyword>
<sequence>MVWYLLWLSLFSDCINQEPKDSSPGEECDDCDSCVMTLLNDLATMGDELHLVKSQLHGLRASAGSLEQMKHLETQIKDLRNQLLTYRSAISNHGLKMDGLEKELGSLNREFETLQEKVQVNSRKAQALQNNVDRTTQSAKELDTKIKNVIQNVHILLKQISGTSGEGNNLPSGDFSREWAEAERMMTELRNRNFGKHLREAEAEKTEARLLLSRIKSWLEEHQGENRALVQSIWDSLHDYEAKLRDLHAALQKAAAQAKQATGLNRKNEKALESIKTQVQEMNSLQSDFSKYLATADSSLLQTNMLLQRIGKSQEEYEKLAATLNEERHGLSGKVRELSQSASKASLVAEAEAHAQSLQALAKQLEEIKRNTSGNELVRCAVDAATAYENILNAIKAAEDAANKATSASEAALQGVGVSVPHPLFRLQGLRKTLKTLKPSIVLLCLLLSFPDRSRFAVDMRTASPRGLVFYWGSQNSYMALYLSKGRLVFALGAGGKKLRLKSKEKCNDGQWHTVVFGQDGEKGHLVLDGLRAQEGSLPGNTTISLRAPVYLGSSPSGKPKSLPQNSFVGCLRNFQLDLKPLDTPSVSVGVSPCVGGSLEKGIYFSREGGHVILANSVLLGPEFKLVFSIRPRSLTGILIHVGSQPGRHLCVYMEAGKVAASVDSEAGGILTSVTPKRSLCDGRWHSVTVTIKQHILHLELDAENSYTAGRLPLPPASNPEPLHIGGVPAGLKTLKLPVWKSFFGCLKNVQVNHVPVPVTEAVGTQGTVSLNGCPDH</sequence>
<reference evidence="7" key="1">
    <citation type="submission" date="2025-08" db="UniProtKB">
        <authorList>
            <consortium name="RefSeq"/>
        </authorList>
    </citation>
    <scope>IDENTIFICATION</scope>
    <source>
        <tissue evidence="7">Liver</tissue>
    </source>
</reference>
<dbReference type="OrthoDB" id="18487at2759"/>
<dbReference type="PROSITE" id="PS50025">
    <property type="entry name" value="LAM_G_DOMAIN"/>
    <property type="match status" value="2"/>
</dbReference>
<dbReference type="FunFam" id="1.20.5.170:FF:000177">
    <property type="entry name" value="Laminin subunit alpha 3"/>
    <property type="match status" value="1"/>
</dbReference>
<dbReference type="Pfam" id="PF02210">
    <property type="entry name" value="Laminin_G_2"/>
    <property type="match status" value="2"/>
</dbReference>
<name>A0A7F8QCV0_LEPWE</name>